<accession>D8QDA1</accession>
<gene>
    <name evidence="2" type="ORF">SCHCODRAFT_111845</name>
</gene>
<dbReference type="KEGG" id="scm:SCHCO_02552089"/>
<dbReference type="OrthoDB" id="5314275at2759"/>
<feature type="compositionally biased region" description="Low complexity" evidence="1">
    <location>
        <begin position="83"/>
        <end position="102"/>
    </location>
</feature>
<feature type="non-terminal residue" evidence="2">
    <location>
        <position position="290"/>
    </location>
</feature>
<organism evidence="3">
    <name type="scientific">Schizophyllum commune (strain H4-8 / FGSC 9210)</name>
    <name type="common">Split gill fungus</name>
    <dbReference type="NCBI Taxonomy" id="578458"/>
    <lineage>
        <taxon>Eukaryota</taxon>
        <taxon>Fungi</taxon>
        <taxon>Dikarya</taxon>
        <taxon>Basidiomycota</taxon>
        <taxon>Agaricomycotina</taxon>
        <taxon>Agaricomycetes</taxon>
        <taxon>Agaricomycetidae</taxon>
        <taxon>Agaricales</taxon>
        <taxon>Schizophyllaceae</taxon>
        <taxon>Schizophyllum</taxon>
    </lineage>
</organism>
<dbReference type="eggNOG" id="ENOG502QYD5">
    <property type="taxonomic scope" value="Eukaryota"/>
</dbReference>
<protein>
    <submittedName>
        <fullName evidence="2">Uncharacterized protein</fullName>
    </submittedName>
</protein>
<evidence type="ECO:0000256" key="1">
    <source>
        <dbReference type="SAM" id="MobiDB-lite"/>
    </source>
</evidence>
<sequence length="290" mass="32320">MSDTKHPLAEYGVDPNKIAPDATPSPSYNMPTSMPEPATSWDNPQLPTQHDAMPPAYEDHTNQMLSQPQPPQPSRQPQPVRPPSHQSRPSSSRASASSTSSSHYDTPACFSRQAPPNLTYPDFNPTFLIANGDGEHIHKAFPIAVPPSTAFPHPFQSHGVLEEDWKAFLQAIQQKAIISDEQKSRARIPIISLIPVVNIIVREGITTLMKSRKVHPVCKLIHLWNHHYFNPRRIEVILMQGNARVDQEKASLPKEYENKGYTQTAGGSNLNFDDDKTFRLVVRSLSAPSC</sequence>
<dbReference type="Proteomes" id="UP000007431">
    <property type="component" value="Unassembled WGS sequence"/>
</dbReference>
<keyword evidence="3" id="KW-1185">Reference proteome</keyword>
<proteinExistence type="predicted"/>
<evidence type="ECO:0000313" key="2">
    <source>
        <dbReference type="EMBL" id="EFI93958.1"/>
    </source>
</evidence>
<feature type="region of interest" description="Disordered" evidence="1">
    <location>
        <begin position="1"/>
        <end position="110"/>
    </location>
</feature>
<dbReference type="AlphaFoldDB" id="D8QDA1"/>
<dbReference type="HOGENOM" id="CLU_960282_0_0_1"/>
<reference evidence="2 3" key="1">
    <citation type="journal article" date="2010" name="Nat. Biotechnol.">
        <title>Genome sequence of the model mushroom Schizophyllum commune.</title>
        <authorList>
            <person name="Ohm R.A."/>
            <person name="de Jong J.F."/>
            <person name="Lugones L.G."/>
            <person name="Aerts A."/>
            <person name="Kothe E."/>
            <person name="Stajich J.E."/>
            <person name="de Vries R.P."/>
            <person name="Record E."/>
            <person name="Levasseur A."/>
            <person name="Baker S.E."/>
            <person name="Bartholomew K.A."/>
            <person name="Coutinho P.M."/>
            <person name="Erdmann S."/>
            <person name="Fowler T.J."/>
            <person name="Gathman A.C."/>
            <person name="Lombard V."/>
            <person name="Henrissat B."/>
            <person name="Knabe N."/>
            <person name="Kuees U."/>
            <person name="Lilly W.W."/>
            <person name="Lindquist E."/>
            <person name="Lucas S."/>
            <person name="Magnuson J.K."/>
            <person name="Piumi F."/>
            <person name="Raudaskoski M."/>
            <person name="Salamov A."/>
            <person name="Schmutz J."/>
            <person name="Schwarze F.W.M.R."/>
            <person name="vanKuyk P.A."/>
            <person name="Horton J.S."/>
            <person name="Grigoriev I.V."/>
            <person name="Woesten H.A.B."/>
        </authorList>
    </citation>
    <scope>NUCLEOTIDE SEQUENCE [LARGE SCALE GENOMIC DNA]</scope>
    <source>
        <strain evidence="3">H4-8 / FGSC 9210</strain>
    </source>
</reference>
<evidence type="ECO:0000313" key="3">
    <source>
        <dbReference type="Proteomes" id="UP000007431"/>
    </source>
</evidence>
<dbReference type="OMA" id="RIADYNP"/>
<dbReference type="EMBL" id="GL377310">
    <property type="protein sequence ID" value="EFI93958.1"/>
    <property type="molecule type" value="Genomic_DNA"/>
</dbReference>
<feature type="compositionally biased region" description="Pro residues" evidence="1">
    <location>
        <begin position="68"/>
        <end position="82"/>
    </location>
</feature>
<dbReference type="InParanoid" id="D8QDA1"/>
<dbReference type="VEuPathDB" id="FungiDB:SCHCODRAFT_02552089"/>
<dbReference type="RefSeq" id="XP_003028861.1">
    <property type="nucleotide sequence ID" value="XM_003028815.1"/>
</dbReference>
<dbReference type="GeneID" id="9590191"/>
<dbReference type="Pfam" id="PF15496">
    <property type="entry name" value="DUF4646"/>
    <property type="match status" value="1"/>
</dbReference>
<name>D8QDA1_SCHCM</name>
<dbReference type="InterPro" id="IPR028018">
    <property type="entry name" value="DUF4646"/>
</dbReference>